<evidence type="ECO:0000256" key="10">
    <source>
        <dbReference type="ARBA" id="ARBA00023316"/>
    </source>
</evidence>
<dbReference type="GO" id="GO:0071555">
    <property type="term" value="P:cell wall organization"/>
    <property type="evidence" value="ECO:0007669"/>
    <property type="project" value="UniProtKB-KW"/>
</dbReference>
<keyword evidence="6" id="KW-0677">Repeat</keyword>
<evidence type="ECO:0000256" key="6">
    <source>
        <dbReference type="ARBA" id="ARBA00022737"/>
    </source>
</evidence>
<dbReference type="AlphaFoldDB" id="A0A7U2NPZ8"/>
<dbReference type="EC" id="3.2.1.15" evidence="3"/>
<evidence type="ECO:0000256" key="2">
    <source>
        <dbReference type="ARBA" id="ARBA00008834"/>
    </source>
</evidence>
<comment type="similarity">
    <text evidence="2 13">Belongs to the glycosyl hydrolase 28 family.</text>
</comment>
<organism evidence="15 16">
    <name type="scientific">Phaeosphaeria nodorum (strain SN15 / ATCC MYA-4574 / FGSC 10173)</name>
    <name type="common">Glume blotch fungus</name>
    <name type="synonym">Parastagonospora nodorum</name>
    <dbReference type="NCBI Taxonomy" id="321614"/>
    <lineage>
        <taxon>Eukaryota</taxon>
        <taxon>Fungi</taxon>
        <taxon>Dikarya</taxon>
        <taxon>Ascomycota</taxon>
        <taxon>Pezizomycotina</taxon>
        <taxon>Dothideomycetes</taxon>
        <taxon>Pleosporomycetidae</taxon>
        <taxon>Pleosporales</taxon>
        <taxon>Pleosporineae</taxon>
        <taxon>Phaeosphaeriaceae</taxon>
        <taxon>Parastagonospora</taxon>
    </lineage>
</organism>
<evidence type="ECO:0000256" key="3">
    <source>
        <dbReference type="ARBA" id="ARBA00012736"/>
    </source>
</evidence>
<evidence type="ECO:0000256" key="1">
    <source>
        <dbReference type="ARBA" id="ARBA00004613"/>
    </source>
</evidence>
<evidence type="ECO:0000256" key="5">
    <source>
        <dbReference type="ARBA" id="ARBA00022729"/>
    </source>
</evidence>
<evidence type="ECO:0000256" key="13">
    <source>
        <dbReference type="RuleBase" id="RU361169"/>
    </source>
</evidence>
<comment type="catalytic activity">
    <reaction evidence="11">
        <text>(1,4-alpha-D-galacturonosyl)n+m + H2O = (1,4-alpha-D-galacturonosyl)n + (1,4-alpha-D-galacturonosyl)m.</text>
        <dbReference type="EC" id="3.2.1.15"/>
    </reaction>
</comment>
<keyword evidence="7 13" id="KW-0378">Hydrolase</keyword>
<dbReference type="GO" id="GO:0045490">
    <property type="term" value="P:pectin catabolic process"/>
    <property type="evidence" value="ECO:0007669"/>
    <property type="project" value="UniProtKB-ARBA"/>
</dbReference>
<comment type="subcellular location">
    <subcellularLocation>
        <location evidence="1">Secreted</location>
    </subcellularLocation>
</comment>
<dbReference type="FunFam" id="2.160.20.10:FF:000002">
    <property type="entry name" value="Endopolygalacturonase D"/>
    <property type="match status" value="1"/>
</dbReference>
<dbReference type="Pfam" id="PF00295">
    <property type="entry name" value="Glyco_hydro_28"/>
    <property type="match status" value="1"/>
</dbReference>
<dbReference type="InterPro" id="IPR050434">
    <property type="entry name" value="Glycosyl_hydrlase_28"/>
</dbReference>
<dbReference type="SMART" id="SM00710">
    <property type="entry name" value="PbH1"/>
    <property type="match status" value="7"/>
</dbReference>
<sequence>MVAMQVTSLLLSAGALAYAAPSSLDARAGCTFSDAAALASGKASCSAIIIKDMTVPAGTTLDLTKLKDGTTVTFQGTTTFGYKEWEGPLISVSGNSITVTGATGHLIDAAGAKWWDGKGSNGGKTKPKFFFAHSLTSSRITNLNIKNTPVQGFSINQATSITLDHITIDNSAGDVANGGHNTDAFDVGSSTGVTISNANIKNQDDCLAINSGSDITFTGGICSGGHGISIGSVGGRSNNIVKNVNILNSSISNSDNGVRIKTVYGATGSVSGITYKNIKLSNIAKYGIVVEQDYQNGSPTGTPTAGVPITGLTIQDVTGTVAAKGTNVYILCAKGACSGWTWAGNSITGGQKSSKCLNVPAGASC</sequence>
<dbReference type="Proteomes" id="UP000663193">
    <property type="component" value="Chromosome 20"/>
</dbReference>
<dbReference type="EMBL" id="CP069042">
    <property type="protein sequence ID" value="QRD06196.1"/>
    <property type="molecule type" value="Genomic_DNA"/>
</dbReference>
<feature type="active site" evidence="12">
    <location>
        <position position="226"/>
    </location>
</feature>
<keyword evidence="16" id="KW-1185">Reference proteome</keyword>
<keyword evidence="8" id="KW-1015">Disulfide bond</keyword>
<dbReference type="InterPro" id="IPR011050">
    <property type="entry name" value="Pectin_lyase_fold/virulence"/>
</dbReference>
<dbReference type="InterPro" id="IPR000743">
    <property type="entry name" value="Glyco_hydro_28"/>
</dbReference>
<name>A0A7U2NPZ8_PHANO</name>
<evidence type="ECO:0000313" key="15">
    <source>
        <dbReference type="EMBL" id="QRD06196.1"/>
    </source>
</evidence>
<dbReference type="SUPFAM" id="SSF51126">
    <property type="entry name" value="Pectin lyase-like"/>
    <property type="match status" value="1"/>
</dbReference>
<keyword evidence="4" id="KW-0964">Secreted</keyword>
<reference evidence="16" key="1">
    <citation type="journal article" date="2021" name="BMC Genomics">
        <title>Chromosome-level genome assembly and manually-curated proteome of model necrotroph Parastagonospora nodorum Sn15 reveals a genome-wide trove of candidate effector homologs, and redundancy of virulence-related functions within an accessory chromosome.</title>
        <authorList>
            <person name="Bertazzoni S."/>
            <person name="Jones D.A.B."/>
            <person name="Phan H.T."/>
            <person name="Tan K.-C."/>
            <person name="Hane J.K."/>
        </authorList>
    </citation>
    <scope>NUCLEOTIDE SEQUENCE [LARGE SCALE GENOMIC DNA]</scope>
    <source>
        <strain evidence="16">SN15 / ATCC MYA-4574 / FGSC 10173)</strain>
    </source>
</reference>
<evidence type="ECO:0000256" key="12">
    <source>
        <dbReference type="PROSITE-ProRule" id="PRU10052"/>
    </source>
</evidence>
<feature type="signal peptide" evidence="14">
    <location>
        <begin position="1"/>
        <end position="19"/>
    </location>
</feature>
<dbReference type="KEGG" id="pno:SNOG_14763"/>
<dbReference type="Gene3D" id="2.160.20.10">
    <property type="entry name" value="Single-stranded right-handed beta-helix, Pectin lyase-like"/>
    <property type="match status" value="1"/>
</dbReference>
<keyword evidence="5 14" id="KW-0732">Signal</keyword>
<protein>
    <recommendedName>
        <fullName evidence="3">endo-polygalacturonase</fullName>
        <ecNumber evidence="3">3.2.1.15</ecNumber>
    </recommendedName>
</protein>
<dbReference type="OrthoDB" id="1546079at2759"/>
<dbReference type="InterPro" id="IPR012334">
    <property type="entry name" value="Pectin_lyas_fold"/>
</dbReference>
<dbReference type="InterPro" id="IPR006626">
    <property type="entry name" value="PbH1"/>
</dbReference>
<dbReference type="PROSITE" id="PS00502">
    <property type="entry name" value="POLYGALACTURONASE"/>
    <property type="match status" value="1"/>
</dbReference>
<dbReference type="GO" id="GO:0005576">
    <property type="term" value="C:extracellular region"/>
    <property type="evidence" value="ECO:0007669"/>
    <property type="project" value="UniProtKB-SubCell"/>
</dbReference>
<dbReference type="PANTHER" id="PTHR31884:SF1">
    <property type="entry name" value="POLYGALACTURONASE"/>
    <property type="match status" value="1"/>
</dbReference>
<dbReference type="PANTHER" id="PTHR31884">
    <property type="entry name" value="POLYGALACTURONASE"/>
    <property type="match status" value="1"/>
</dbReference>
<gene>
    <name evidence="15" type="ORF">JI435_147630</name>
</gene>
<dbReference type="VEuPathDB" id="FungiDB:JI435_147630"/>
<evidence type="ECO:0000256" key="8">
    <source>
        <dbReference type="ARBA" id="ARBA00023157"/>
    </source>
</evidence>
<keyword evidence="10" id="KW-0961">Cell wall biogenesis/degradation</keyword>
<evidence type="ECO:0000256" key="4">
    <source>
        <dbReference type="ARBA" id="ARBA00022525"/>
    </source>
</evidence>
<accession>A0A7U2NPZ8</accession>
<evidence type="ECO:0000313" key="16">
    <source>
        <dbReference type="Proteomes" id="UP000663193"/>
    </source>
</evidence>
<evidence type="ECO:0000256" key="9">
    <source>
        <dbReference type="ARBA" id="ARBA00023295"/>
    </source>
</evidence>
<dbReference type="GO" id="GO:0004650">
    <property type="term" value="F:polygalacturonase activity"/>
    <property type="evidence" value="ECO:0007669"/>
    <property type="project" value="UniProtKB-EC"/>
</dbReference>
<evidence type="ECO:0000256" key="11">
    <source>
        <dbReference type="ARBA" id="ARBA00034074"/>
    </source>
</evidence>
<proteinExistence type="inferred from homology"/>
<keyword evidence="9 13" id="KW-0326">Glycosidase</keyword>
<dbReference type="RefSeq" id="XP_001804945.1">
    <property type="nucleotide sequence ID" value="XM_001804893.1"/>
</dbReference>
<feature type="chain" id="PRO_5034858649" description="endo-polygalacturonase" evidence="14">
    <location>
        <begin position="20"/>
        <end position="365"/>
    </location>
</feature>
<evidence type="ECO:0000256" key="14">
    <source>
        <dbReference type="SAM" id="SignalP"/>
    </source>
</evidence>
<evidence type="ECO:0000256" key="7">
    <source>
        <dbReference type="ARBA" id="ARBA00022801"/>
    </source>
</evidence>